<dbReference type="Proteomes" id="UP000076512">
    <property type="component" value="Unassembled WGS sequence"/>
</dbReference>
<reference evidence="2 3" key="1">
    <citation type="submission" date="2016-04" db="EMBL/GenBank/DDBJ databases">
        <authorList>
            <person name="Evans L.H."/>
            <person name="Alamgir A."/>
            <person name="Owens N."/>
            <person name="Weber N.D."/>
            <person name="Virtaneva K."/>
            <person name="Barbian K."/>
            <person name="Babar A."/>
            <person name="Rosenke K."/>
        </authorList>
    </citation>
    <scope>NUCLEOTIDE SEQUENCE [LARGE SCALE GENOMIC DNA]</scope>
    <source>
        <strain evidence="2 3">IFM 0406</strain>
    </source>
</reference>
<sequence>MFARIVPLDPAIRITEREHMNKTVGMKQAAAFSGMLAVVGMAFAAPSLLGGNEQAAQSRYVEASNQASNAASLGNAQIGTDFDWHAAQRNQQFQQNQKRG</sequence>
<organism evidence="2 3">
    <name type="scientific">Nocardia terpenica</name>
    <dbReference type="NCBI Taxonomy" id="455432"/>
    <lineage>
        <taxon>Bacteria</taxon>
        <taxon>Bacillati</taxon>
        <taxon>Actinomycetota</taxon>
        <taxon>Actinomycetes</taxon>
        <taxon>Mycobacteriales</taxon>
        <taxon>Nocardiaceae</taxon>
        <taxon>Nocardia</taxon>
    </lineage>
</organism>
<dbReference type="AlphaFoldDB" id="A0A164MG90"/>
<proteinExistence type="predicted"/>
<evidence type="ECO:0000313" key="2">
    <source>
        <dbReference type="EMBL" id="KZM73330.1"/>
    </source>
</evidence>
<evidence type="ECO:0000313" key="3">
    <source>
        <dbReference type="Proteomes" id="UP000076512"/>
    </source>
</evidence>
<dbReference type="STRING" id="455432.AWN90_32245"/>
<gene>
    <name evidence="2" type="ORF">AWN90_32245</name>
</gene>
<accession>A0A164MG90</accession>
<feature type="transmembrane region" description="Helical" evidence="1">
    <location>
        <begin position="29"/>
        <end position="49"/>
    </location>
</feature>
<dbReference type="EMBL" id="LWGR01000007">
    <property type="protein sequence ID" value="KZM73330.1"/>
    <property type="molecule type" value="Genomic_DNA"/>
</dbReference>
<evidence type="ECO:0000256" key="1">
    <source>
        <dbReference type="SAM" id="Phobius"/>
    </source>
</evidence>
<comment type="caution">
    <text evidence="2">The sequence shown here is derived from an EMBL/GenBank/DDBJ whole genome shotgun (WGS) entry which is preliminary data.</text>
</comment>
<protein>
    <submittedName>
        <fullName evidence="2">Uncharacterized protein</fullName>
    </submittedName>
</protein>
<keyword evidence="1" id="KW-1133">Transmembrane helix</keyword>
<name>A0A164MG90_9NOCA</name>
<keyword evidence="3" id="KW-1185">Reference proteome</keyword>
<keyword evidence="1" id="KW-0812">Transmembrane</keyword>
<keyword evidence="1" id="KW-0472">Membrane</keyword>